<sequence length="518" mass="58146">MYHMAIQKFKSRGWTNSVPPVGINHAGLRKPYLDLAETIPPRSVSDLLPKPSMNPFKNFFYIDEAYTLTASNGLPSPFIHLRSALSRLHSLSFAVAELAEHEEIYSASAVSPFKSIPLFTEMPFDLMSGSNGKPKLSALCPTEVDSVCLLSQFGRPLYSSTFSSELETAMSTHNESAATDIAARRLFNLIEKKLTSQKVGEDLFNLFNELYTTASSSNLARQKPHHLEMIRHHMRTVYTMSKNRQIIRSGYPSEPILSSTALSVVRRIDHKYTCDNLAEILSKSDSILAPDPRQRGEQVAMIILLRAYAATVEEMSSTFATGQTMPLLKFLKHLLKTEFHSIYVESRPDNHLEGETFEQAFKDYTVRFNHFVRAENSSVMTAEAAFVMYLHCAAVLGSAHNKEFDIGNTPATASLLMDYQSTAMSLLQVTDFFADHPREQTIKEVYAMKPFWTAGSSFGFVDMNKSFLTAGIDDEYRVDGVHAQMDTSDDEFYEDETDEDEASEDETGEGQRLNEVGK</sequence>
<protein>
    <submittedName>
        <fullName evidence="1">Uncharacterized protein</fullName>
    </submittedName>
</protein>
<reference evidence="1" key="1">
    <citation type="submission" date="2022-09" db="EMBL/GenBank/DDBJ databases">
        <title>A Global Phylogenomic Analysis of the Shiitake Genus Lentinula.</title>
        <authorList>
            <consortium name="DOE Joint Genome Institute"/>
            <person name="Sierra-Patev S."/>
            <person name="Min B."/>
            <person name="Naranjo-Ortiz M."/>
            <person name="Looney B."/>
            <person name="Konkel Z."/>
            <person name="Slot J.C."/>
            <person name="Sakamoto Y."/>
            <person name="Steenwyk J.L."/>
            <person name="Rokas A."/>
            <person name="Carro J."/>
            <person name="Camarero S."/>
            <person name="Ferreira P."/>
            <person name="Molpeceres G."/>
            <person name="Ruiz-Duenas F.J."/>
            <person name="Serrano A."/>
            <person name="Henrissat B."/>
            <person name="Drula E."/>
            <person name="Hughes K.W."/>
            <person name="Mata J.L."/>
            <person name="Ishikawa N.K."/>
            <person name="Vargas-Isla R."/>
            <person name="Ushijima S."/>
            <person name="Smith C.A."/>
            <person name="Ahrendt S."/>
            <person name="Andreopoulos W."/>
            <person name="He G."/>
            <person name="Labutti K."/>
            <person name="Lipzen A."/>
            <person name="Ng V."/>
            <person name="Riley R."/>
            <person name="Sandor L."/>
            <person name="Barry K."/>
            <person name="Martinez A.T."/>
            <person name="Xiao Y."/>
            <person name="Gibbons J.G."/>
            <person name="Terashima K."/>
            <person name="Grigoriev I.V."/>
            <person name="Hibbett D.S."/>
        </authorList>
    </citation>
    <scope>NUCLEOTIDE SEQUENCE</scope>
    <source>
        <strain evidence="1">TMI1499</strain>
    </source>
</reference>
<proteinExistence type="predicted"/>
<name>A0ACC1U780_9AGAR</name>
<accession>A0ACC1U780</accession>
<evidence type="ECO:0000313" key="2">
    <source>
        <dbReference type="Proteomes" id="UP001163835"/>
    </source>
</evidence>
<dbReference type="Proteomes" id="UP001163835">
    <property type="component" value="Unassembled WGS sequence"/>
</dbReference>
<keyword evidence="2" id="KW-1185">Reference proteome</keyword>
<comment type="caution">
    <text evidence="1">The sequence shown here is derived from an EMBL/GenBank/DDBJ whole genome shotgun (WGS) entry which is preliminary data.</text>
</comment>
<organism evidence="1 2">
    <name type="scientific">Lentinula aff. lateritia</name>
    <dbReference type="NCBI Taxonomy" id="2804960"/>
    <lineage>
        <taxon>Eukaryota</taxon>
        <taxon>Fungi</taxon>
        <taxon>Dikarya</taxon>
        <taxon>Basidiomycota</taxon>
        <taxon>Agaricomycotina</taxon>
        <taxon>Agaricomycetes</taxon>
        <taxon>Agaricomycetidae</taxon>
        <taxon>Agaricales</taxon>
        <taxon>Marasmiineae</taxon>
        <taxon>Omphalotaceae</taxon>
        <taxon>Lentinula</taxon>
    </lineage>
</organism>
<dbReference type="EMBL" id="MU795017">
    <property type="protein sequence ID" value="KAJ3812647.1"/>
    <property type="molecule type" value="Genomic_DNA"/>
</dbReference>
<evidence type="ECO:0000313" key="1">
    <source>
        <dbReference type="EMBL" id="KAJ3812647.1"/>
    </source>
</evidence>
<gene>
    <name evidence="1" type="ORF">F5876DRAFT_63814</name>
</gene>